<protein>
    <recommendedName>
        <fullName evidence="10">Serine hydroxymethyltransferase</fullName>
        <shortName evidence="10">SHMT</shortName>
        <shortName evidence="10">Serine methylase</shortName>
        <ecNumber evidence="10">2.1.2.1</ecNumber>
    </recommendedName>
</protein>
<feature type="binding site" evidence="10">
    <location>
        <begin position="128"/>
        <end position="130"/>
    </location>
    <ligand>
        <name>(6S)-5,6,7,8-tetrahydrofolate</name>
        <dbReference type="ChEBI" id="CHEBI:57453"/>
    </ligand>
</feature>
<dbReference type="InterPro" id="IPR039429">
    <property type="entry name" value="SHMT-like_dom"/>
</dbReference>
<dbReference type="InterPro" id="IPR019798">
    <property type="entry name" value="Ser_HO-MeTrfase_PLP_BS"/>
</dbReference>
<dbReference type="Gene3D" id="3.40.640.10">
    <property type="entry name" value="Type I PLP-dependent aspartate aminotransferase-like (Major domain)"/>
    <property type="match status" value="1"/>
</dbReference>
<keyword evidence="14" id="KW-1185">Reference proteome</keyword>
<dbReference type="GO" id="GO:0035999">
    <property type="term" value="P:tetrahydrofolate interconversion"/>
    <property type="evidence" value="ECO:0007669"/>
    <property type="project" value="UniProtKB-UniRule"/>
</dbReference>
<evidence type="ECO:0000259" key="12">
    <source>
        <dbReference type="Pfam" id="PF00464"/>
    </source>
</evidence>
<comment type="caution">
    <text evidence="10">Lacks conserved residue(s) required for the propagation of feature annotation.</text>
</comment>
<feature type="domain" description="Serine hydroxymethyltransferase-like" evidence="12">
    <location>
        <begin position="12"/>
        <end position="393"/>
    </location>
</feature>
<comment type="caution">
    <text evidence="13">The sequence shown here is derived from an EMBL/GenBank/DDBJ whole genome shotgun (WGS) entry which is preliminary data.</text>
</comment>
<dbReference type="GO" id="GO:0019264">
    <property type="term" value="P:glycine biosynthetic process from serine"/>
    <property type="evidence" value="ECO:0007669"/>
    <property type="project" value="UniProtKB-UniRule"/>
</dbReference>
<dbReference type="InterPro" id="IPR001085">
    <property type="entry name" value="Ser_HO-MeTrfase"/>
</dbReference>
<evidence type="ECO:0000256" key="4">
    <source>
        <dbReference type="ARBA" id="ARBA00011738"/>
    </source>
</evidence>
<dbReference type="GO" id="GO:0032259">
    <property type="term" value="P:methylation"/>
    <property type="evidence" value="ECO:0007669"/>
    <property type="project" value="UniProtKB-KW"/>
</dbReference>
<dbReference type="Proteomes" id="UP000235703">
    <property type="component" value="Unassembled WGS sequence"/>
</dbReference>
<comment type="pathway">
    <text evidence="10">Amino-acid biosynthesis; glycine biosynthesis; glycine from L-serine: step 1/1.</text>
</comment>
<dbReference type="InterPro" id="IPR015424">
    <property type="entry name" value="PyrdxlP-dep_Trfase"/>
</dbReference>
<dbReference type="SUPFAM" id="SSF53383">
    <property type="entry name" value="PLP-dependent transferases"/>
    <property type="match status" value="1"/>
</dbReference>
<keyword evidence="7 10" id="KW-0808">Transferase</keyword>
<evidence type="ECO:0000256" key="9">
    <source>
        <dbReference type="ARBA" id="ARBA00054606"/>
    </source>
</evidence>
<dbReference type="CDD" id="cd00378">
    <property type="entry name" value="SHMT"/>
    <property type="match status" value="1"/>
</dbReference>
<evidence type="ECO:0000256" key="11">
    <source>
        <dbReference type="PIRSR" id="PIRSR000412-50"/>
    </source>
</evidence>
<keyword evidence="6 10" id="KW-0554">One-carbon metabolism</keyword>
<dbReference type="OrthoDB" id="9803846at2"/>
<dbReference type="FunFam" id="3.40.640.10:FF:000001">
    <property type="entry name" value="Serine hydroxymethyltransferase"/>
    <property type="match status" value="1"/>
</dbReference>
<evidence type="ECO:0000256" key="7">
    <source>
        <dbReference type="ARBA" id="ARBA00022679"/>
    </source>
</evidence>
<keyword evidence="8 10" id="KW-0663">Pyridoxal phosphate</keyword>
<dbReference type="PIRSF" id="PIRSF000412">
    <property type="entry name" value="SHMT"/>
    <property type="match status" value="1"/>
</dbReference>
<evidence type="ECO:0000256" key="10">
    <source>
        <dbReference type="HAMAP-Rule" id="MF_00051"/>
    </source>
</evidence>
<comment type="similarity">
    <text evidence="3 10">Belongs to the SHMT family.</text>
</comment>
<dbReference type="InterPro" id="IPR015422">
    <property type="entry name" value="PyrdxlP-dep_Trfase_small"/>
</dbReference>
<dbReference type="GeneID" id="86843636"/>
<dbReference type="PANTHER" id="PTHR11680:SF35">
    <property type="entry name" value="SERINE HYDROXYMETHYLTRANSFERASE 1"/>
    <property type="match status" value="1"/>
</dbReference>
<dbReference type="UniPathway" id="UPA00193"/>
<dbReference type="GO" id="GO:0008168">
    <property type="term" value="F:methyltransferase activity"/>
    <property type="evidence" value="ECO:0007669"/>
    <property type="project" value="UniProtKB-KW"/>
</dbReference>
<sequence length="426" mass="45472">MNDASTMNASIDQIDPEIASVLDQELDRQRGTLEMIASENFVPTAVLQAQGSVLTNKYAEGYPGRRYYGGCEAVDIAENLAIDRAKSLFGAEYANVQPHSGASANAAVMHAFARAGDGLLGLSLAHGGHLTHGMKINFSGRLYEVSAYEVDPETYRVDMDKVREQALASRPKVIVAGWSAYPRQLDFAAFREIADEVGAALWVDMAHFAGLVAAGLHPNPVPHADVVSSTVHKTIGGPRSGFILSRDPEHAKKLNSAVFPGQQGGPLMHVVAAKAVAFKLAGTEEFKERQERTVEGAKILAERLLESDVAAAGVSVLTGGTDVHLALVDLRNSALDGQQAEDLLHEVGITVNRNAVPFDPRPPMVTSGLRIGTPALATRGFGANEFTEVADIIAESLKPSPDVDALKARVAKLTADFPLYEGLNQY</sequence>
<dbReference type="EC" id="2.1.2.1" evidence="10"/>
<evidence type="ECO:0000256" key="3">
    <source>
        <dbReference type="ARBA" id="ARBA00006376"/>
    </source>
</evidence>
<dbReference type="RefSeq" id="WP_102161551.1">
    <property type="nucleotide sequence ID" value="NZ_JALXPL010000020.1"/>
</dbReference>
<dbReference type="Gene3D" id="3.90.1150.10">
    <property type="entry name" value="Aspartate Aminotransferase, domain 1"/>
    <property type="match status" value="1"/>
</dbReference>
<comment type="subcellular location">
    <subcellularLocation>
        <location evidence="2 10">Cytoplasm</location>
    </subcellularLocation>
</comment>
<evidence type="ECO:0000256" key="2">
    <source>
        <dbReference type="ARBA" id="ARBA00004496"/>
    </source>
</evidence>
<dbReference type="UniPathway" id="UPA00288">
    <property type="reaction ID" value="UER01023"/>
</dbReference>
<dbReference type="EMBL" id="PNFZ01000002">
    <property type="protein sequence ID" value="PMB98778.1"/>
    <property type="molecule type" value="Genomic_DNA"/>
</dbReference>
<keyword evidence="10" id="KW-0028">Amino-acid biosynthesis</keyword>
<dbReference type="Pfam" id="PF00464">
    <property type="entry name" value="SHMT"/>
    <property type="match status" value="1"/>
</dbReference>
<dbReference type="InterPro" id="IPR015421">
    <property type="entry name" value="PyrdxlP-dep_Trfase_major"/>
</dbReference>
<comment type="cofactor">
    <cofactor evidence="1 10 11">
        <name>pyridoxal 5'-phosphate</name>
        <dbReference type="ChEBI" id="CHEBI:597326"/>
    </cofactor>
</comment>
<evidence type="ECO:0000256" key="5">
    <source>
        <dbReference type="ARBA" id="ARBA00022490"/>
    </source>
</evidence>
<dbReference type="HAMAP" id="MF_00051">
    <property type="entry name" value="SHMT"/>
    <property type="match status" value="1"/>
</dbReference>
<dbReference type="GO" id="GO:0042803">
    <property type="term" value="F:protein homodimerization activity"/>
    <property type="evidence" value="ECO:0007669"/>
    <property type="project" value="UniProtKB-ARBA"/>
</dbReference>
<evidence type="ECO:0000313" key="14">
    <source>
        <dbReference type="Proteomes" id="UP000235703"/>
    </source>
</evidence>
<feature type="site" description="Plays an important role in substrate specificity" evidence="10">
    <location>
        <position position="232"/>
    </location>
</feature>
<dbReference type="AlphaFoldDB" id="A0A2N6PJC0"/>
<evidence type="ECO:0000256" key="6">
    <source>
        <dbReference type="ARBA" id="ARBA00022563"/>
    </source>
</evidence>
<comment type="pathway">
    <text evidence="10">One-carbon metabolism; tetrahydrofolate interconversion.</text>
</comment>
<dbReference type="PROSITE" id="PS00096">
    <property type="entry name" value="SHMT"/>
    <property type="match status" value="1"/>
</dbReference>
<evidence type="ECO:0000256" key="1">
    <source>
        <dbReference type="ARBA" id="ARBA00001933"/>
    </source>
</evidence>
<gene>
    <name evidence="10" type="primary">glyA</name>
    <name evidence="13" type="ORF">CJ198_05575</name>
</gene>
<evidence type="ECO:0000313" key="13">
    <source>
        <dbReference type="EMBL" id="PMB98778.1"/>
    </source>
</evidence>
<feature type="binding site" evidence="10">
    <location>
        <position position="124"/>
    </location>
    <ligand>
        <name>(6S)-5,6,7,8-tetrahydrofolate</name>
        <dbReference type="ChEBI" id="CHEBI:57453"/>
    </ligand>
</feature>
<comment type="subunit">
    <text evidence="4 10">Homodimer.</text>
</comment>
<comment type="catalytic activity">
    <reaction evidence="10">
        <text>(6R)-5,10-methylene-5,6,7,8-tetrahydrofolate + glycine + H2O = (6S)-5,6,7,8-tetrahydrofolate + L-serine</text>
        <dbReference type="Rhea" id="RHEA:15481"/>
        <dbReference type="ChEBI" id="CHEBI:15377"/>
        <dbReference type="ChEBI" id="CHEBI:15636"/>
        <dbReference type="ChEBI" id="CHEBI:33384"/>
        <dbReference type="ChEBI" id="CHEBI:57305"/>
        <dbReference type="ChEBI" id="CHEBI:57453"/>
        <dbReference type="EC" id="2.1.2.1"/>
    </reaction>
</comment>
<organism evidence="13 14">
    <name type="scientific">Brevibacterium luteolum</name>
    <dbReference type="NCBI Taxonomy" id="199591"/>
    <lineage>
        <taxon>Bacteria</taxon>
        <taxon>Bacillati</taxon>
        <taxon>Actinomycetota</taxon>
        <taxon>Actinomycetes</taxon>
        <taxon>Micrococcales</taxon>
        <taxon>Brevibacteriaceae</taxon>
        <taxon>Brevibacterium</taxon>
    </lineage>
</organism>
<dbReference type="InterPro" id="IPR049943">
    <property type="entry name" value="Ser_HO-MeTrfase-like"/>
</dbReference>
<dbReference type="GO" id="GO:0030170">
    <property type="term" value="F:pyridoxal phosphate binding"/>
    <property type="evidence" value="ECO:0007669"/>
    <property type="project" value="UniProtKB-UniRule"/>
</dbReference>
<keyword evidence="13" id="KW-0489">Methyltransferase</keyword>
<proteinExistence type="inferred from homology"/>
<dbReference type="PANTHER" id="PTHR11680">
    <property type="entry name" value="SERINE HYDROXYMETHYLTRANSFERASE"/>
    <property type="match status" value="1"/>
</dbReference>
<keyword evidence="5 10" id="KW-0963">Cytoplasm</keyword>
<dbReference type="NCBIfam" id="NF000586">
    <property type="entry name" value="PRK00011.1"/>
    <property type="match status" value="1"/>
</dbReference>
<feature type="modified residue" description="N6-(pyridoxal phosphate)lysine" evidence="10 11">
    <location>
        <position position="233"/>
    </location>
</feature>
<comment type="function">
    <text evidence="9">Catalyzes the reversible interconversion of serine and glycine with tetrahydrofolate (THF) serving as the one-carbon carrier. This reaction serves as the major source of one-carbon groups required for the biosynthesis of purines, thymidylate, methionine, and other important biomolecules. Also exhibits THF-independent aldolase activity toward beta-hydroxyamino acids, producing glycine and aldehydes, via a retro-aldol mechanism. Thus, is able to catalyze the cleavage of L-allo-threonine.</text>
</comment>
<accession>A0A2N6PJC0</accession>
<evidence type="ECO:0000256" key="8">
    <source>
        <dbReference type="ARBA" id="ARBA00022898"/>
    </source>
</evidence>
<dbReference type="GO" id="GO:0005829">
    <property type="term" value="C:cytosol"/>
    <property type="evidence" value="ECO:0007669"/>
    <property type="project" value="TreeGrafter"/>
</dbReference>
<name>A0A2N6PJC0_9MICO</name>
<reference evidence="13 14" key="1">
    <citation type="submission" date="2017-09" db="EMBL/GenBank/DDBJ databases">
        <title>Bacterial strain isolated from the female urinary microbiota.</title>
        <authorList>
            <person name="Thomas-White K."/>
            <person name="Kumar N."/>
            <person name="Forster S."/>
            <person name="Putonti C."/>
            <person name="Lawley T."/>
            <person name="Wolfe A.J."/>
        </authorList>
    </citation>
    <scope>NUCLEOTIDE SEQUENCE [LARGE SCALE GENOMIC DNA]</scope>
    <source>
        <strain evidence="13 14">UMB0680</strain>
    </source>
</reference>
<dbReference type="GO" id="GO:0004372">
    <property type="term" value="F:glycine hydroxymethyltransferase activity"/>
    <property type="evidence" value="ECO:0007669"/>
    <property type="project" value="UniProtKB-UniRule"/>
</dbReference>